<dbReference type="AlphaFoldDB" id="A0AAV9ILU7"/>
<evidence type="ECO:0000313" key="8">
    <source>
        <dbReference type="EMBL" id="KAK4528453.1"/>
    </source>
</evidence>
<proteinExistence type="inferred from homology"/>
<dbReference type="CDD" id="cd03039">
    <property type="entry name" value="GST_N_Sigma_like"/>
    <property type="match status" value="1"/>
</dbReference>
<keyword evidence="9" id="KW-1185">Reference proteome</keyword>
<evidence type="ECO:0000256" key="5">
    <source>
        <dbReference type="ARBA" id="ARBA00032759"/>
    </source>
</evidence>
<keyword evidence="4" id="KW-0808">Transferase</keyword>
<dbReference type="InterPro" id="IPR010987">
    <property type="entry name" value="Glutathione-S-Trfase_C-like"/>
</dbReference>
<dbReference type="InterPro" id="IPR036249">
    <property type="entry name" value="Thioredoxin-like_sf"/>
</dbReference>
<evidence type="ECO:0000256" key="1">
    <source>
        <dbReference type="ARBA" id="ARBA00007297"/>
    </source>
</evidence>
<dbReference type="EC" id="2.5.1.18" evidence="3"/>
<comment type="subunit">
    <text evidence="2">Homodimer.</text>
</comment>
<accession>A0AAV9ILU7</accession>
<dbReference type="PROSITE" id="PS50405">
    <property type="entry name" value="GST_CTER"/>
    <property type="match status" value="1"/>
</dbReference>
<comment type="caution">
    <text evidence="8">The sequence shown here is derived from an EMBL/GenBank/DDBJ whole genome shotgun (WGS) entry which is preliminary data.</text>
</comment>
<dbReference type="InterPro" id="IPR004046">
    <property type="entry name" value="GST_C"/>
</dbReference>
<dbReference type="InterPro" id="IPR036282">
    <property type="entry name" value="Glutathione-S-Trfase_C_sf"/>
</dbReference>
<dbReference type="InterPro" id="IPR040079">
    <property type="entry name" value="Glutathione_S-Trfase"/>
</dbReference>
<dbReference type="GO" id="GO:0006749">
    <property type="term" value="P:glutathione metabolic process"/>
    <property type="evidence" value="ECO:0007669"/>
    <property type="project" value="TreeGrafter"/>
</dbReference>
<dbReference type="SUPFAM" id="SSF52833">
    <property type="entry name" value="Thioredoxin-like"/>
    <property type="match status" value="1"/>
</dbReference>
<dbReference type="PANTHER" id="PTHR11571">
    <property type="entry name" value="GLUTATHIONE S-TRANSFERASE"/>
    <property type="match status" value="1"/>
</dbReference>
<evidence type="ECO:0000256" key="3">
    <source>
        <dbReference type="ARBA" id="ARBA00012452"/>
    </source>
</evidence>
<dbReference type="Proteomes" id="UP001300502">
    <property type="component" value="Unassembled WGS sequence"/>
</dbReference>
<dbReference type="SUPFAM" id="SSF47616">
    <property type="entry name" value="GST C-terminal domain-like"/>
    <property type="match status" value="1"/>
</dbReference>
<dbReference type="SFLD" id="SFLDG01205">
    <property type="entry name" value="AMPS.1"/>
    <property type="match status" value="1"/>
</dbReference>
<sequence>MSTTAEYVLTYFAFRGRAEHIRLLLEDCKIPYRQNIIPDEGESWTPVKARGLETGEIPFGQLPVLHEAGTSLYLAQSGAIARHLARRHHKYGQNELEASLADMLYDTVSDIRQVYRDFIFDENWQAKRESFVSNASNRFALLEKFMSSRNTPYLVGQDTTFADYHLLEVIHIIQRVQSDIIRPYSWLQSFCQKMESRPNIAEYLKSSRRFEKPVPLPHA</sequence>
<evidence type="ECO:0000256" key="2">
    <source>
        <dbReference type="ARBA" id="ARBA00011738"/>
    </source>
</evidence>
<dbReference type="PROSITE" id="PS50404">
    <property type="entry name" value="GST_NTER"/>
    <property type="match status" value="1"/>
</dbReference>
<evidence type="ECO:0000259" key="7">
    <source>
        <dbReference type="PROSITE" id="PS50405"/>
    </source>
</evidence>
<gene>
    <name evidence="8" type="ORF">GAYE_SCF56G6396</name>
</gene>
<organism evidence="8 9">
    <name type="scientific">Galdieria yellowstonensis</name>
    <dbReference type="NCBI Taxonomy" id="3028027"/>
    <lineage>
        <taxon>Eukaryota</taxon>
        <taxon>Rhodophyta</taxon>
        <taxon>Bangiophyceae</taxon>
        <taxon>Galdieriales</taxon>
        <taxon>Galdieriaceae</taxon>
        <taxon>Galdieria</taxon>
    </lineage>
</organism>
<comment type="similarity">
    <text evidence="1">Belongs to the GST superfamily. Pi family.</text>
</comment>
<dbReference type="Pfam" id="PF02798">
    <property type="entry name" value="GST_N"/>
    <property type="match status" value="1"/>
</dbReference>
<dbReference type="EMBL" id="JANCYU010000064">
    <property type="protein sequence ID" value="KAK4528453.1"/>
    <property type="molecule type" value="Genomic_DNA"/>
</dbReference>
<dbReference type="Pfam" id="PF14497">
    <property type="entry name" value="GST_C_3"/>
    <property type="match status" value="1"/>
</dbReference>
<name>A0AAV9ILU7_9RHOD</name>
<dbReference type="GO" id="GO:0004364">
    <property type="term" value="F:glutathione transferase activity"/>
    <property type="evidence" value="ECO:0007669"/>
    <property type="project" value="UniProtKB-EC"/>
</dbReference>
<protein>
    <recommendedName>
        <fullName evidence="3">glutathione transferase</fullName>
        <ecNumber evidence="3">2.5.1.18</ecNumber>
    </recommendedName>
    <alternativeName>
        <fullName evidence="5">GST class-pi</fullName>
    </alternativeName>
</protein>
<feature type="domain" description="GST C-terminal" evidence="7">
    <location>
        <begin position="94"/>
        <end position="214"/>
    </location>
</feature>
<evidence type="ECO:0000259" key="6">
    <source>
        <dbReference type="PROSITE" id="PS50404"/>
    </source>
</evidence>
<evidence type="ECO:0000256" key="4">
    <source>
        <dbReference type="ARBA" id="ARBA00022679"/>
    </source>
</evidence>
<evidence type="ECO:0000313" key="9">
    <source>
        <dbReference type="Proteomes" id="UP001300502"/>
    </source>
</evidence>
<feature type="domain" description="GST N-terminal" evidence="6">
    <location>
        <begin position="5"/>
        <end position="92"/>
    </location>
</feature>
<dbReference type="Gene3D" id="1.20.1050.130">
    <property type="match status" value="1"/>
</dbReference>
<dbReference type="SFLD" id="SFLDS00019">
    <property type="entry name" value="Glutathione_Transferase_(cytos"/>
    <property type="match status" value="1"/>
</dbReference>
<dbReference type="FunFam" id="1.20.1050.10:FF:000020">
    <property type="entry name" value="Glutathione S-transferase P 1"/>
    <property type="match status" value="1"/>
</dbReference>
<dbReference type="SFLD" id="SFLDG00363">
    <property type="entry name" value="AMPS_(cytGST):_Alpha-__Mu-__Pi"/>
    <property type="match status" value="1"/>
</dbReference>
<reference evidence="8 9" key="1">
    <citation type="submission" date="2022-07" db="EMBL/GenBank/DDBJ databases">
        <title>Genome-wide signatures of adaptation to extreme environments.</title>
        <authorList>
            <person name="Cho C.H."/>
            <person name="Yoon H.S."/>
        </authorList>
    </citation>
    <scope>NUCLEOTIDE SEQUENCE [LARGE SCALE GENOMIC DNA]</scope>
    <source>
        <strain evidence="8 9">108.79 E11</strain>
    </source>
</reference>
<dbReference type="InterPro" id="IPR004045">
    <property type="entry name" value="Glutathione_S-Trfase_N"/>
</dbReference>
<dbReference type="InterPro" id="IPR050213">
    <property type="entry name" value="GST_superfamily"/>
</dbReference>